<dbReference type="SUPFAM" id="SSF159127">
    <property type="entry name" value="HupF/HypC-like"/>
    <property type="match status" value="1"/>
</dbReference>
<dbReference type="PROSITE" id="PS01097">
    <property type="entry name" value="HUPF_HYPC"/>
    <property type="match status" value="1"/>
</dbReference>
<dbReference type="GO" id="GO:1902670">
    <property type="term" value="F:carbon dioxide binding"/>
    <property type="evidence" value="ECO:0007669"/>
    <property type="project" value="TreeGrafter"/>
</dbReference>
<dbReference type="FunFam" id="2.30.30.140:FF:000022">
    <property type="entry name" value="Hydrogenase assembly chaperone HybG"/>
    <property type="match status" value="1"/>
</dbReference>
<reference evidence="2 3" key="1">
    <citation type="journal article" date="2018" name="Elife">
        <title>Discovery and characterization of a prevalent human gut bacterial enzyme sufficient for the inactivation of a family of plant toxins.</title>
        <authorList>
            <person name="Koppel N."/>
            <person name="Bisanz J.E."/>
            <person name="Pandelia M.E."/>
            <person name="Turnbaugh P.J."/>
            <person name="Balskus E.P."/>
        </authorList>
    </citation>
    <scope>NUCLEOTIDE SEQUENCE [LARGE SCALE GENOMIC DNA]</scope>
    <source>
        <strain evidence="2 3">OB21 GAM 11</strain>
    </source>
</reference>
<proteinExistence type="inferred from homology"/>
<dbReference type="Gene3D" id="2.30.30.140">
    <property type="match status" value="1"/>
</dbReference>
<accession>A0A369P883</accession>
<dbReference type="PANTHER" id="PTHR35177">
    <property type="entry name" value="HYDROGENASE MATURATION FACTOR HYBG"/>
    <property type="match status" value="1"/>
</dbReference>
<evidence type="ECO:0000313" key="2">
    <source>
        <dbReference type="EMBL" id="RDC47048.1"/>
    </source>
</evidence>
<organism evidence="2 3">
    <name type="scientific">Adlercreutzia equolifaciens subsp. celatus</name>
    <dbReference type="NCBI Taxonomy" id="394340"/>
    <lineage>
        <taxon>Bacteria</taxon>
        <taxon>Bacillati</taxon>
        <taxon>Actinomycetota</taxon>
        <taxon>Coriobacteriia</taxon>
        <taxon>Eggerthellales</taxon>
        <taxon>Eggerthellaceae</taxon>
        <taxon>Adlercreutzia</taxon>
    </lineage>
</organism>
<dbReference type="GO" id="GO:0005506">
    <property type="term" value="F:iron ion binding"/>
    <property type="evidence" value="ECO:0007669"/>
    <property type="project" value="TreeGrafter"/>
</dbReference>
<dbReference type="AlphaFoldDB" id="A0A369P883"/>
<gene>
    <name evidence="2" type="primary">hypC</name>
    <name evidence="2" type="ORF">C1850_00965</name>
</gene>
<evidence type="ECO:0000256" key="1">
    <source>
        <dbReference type="ARBA" id="ARBA00006018"/>
    </source>
</evidence>
<dbReference type="NCBIfam" id="TIGR00074">
    <property type="entry name" value="hypC_hupF"/>
    <property type="match status" value="1"/>
</dbReference>
<protein>
    <submittedName>
        <fullName evidence="2">HypC/HybG/HupF family hydrogenase formation chaperone</fullName>
    </submittedName>
</protein>
<dbReference type="GO" id="GO:0051604">
    <property type="term" value="P:protein maturation"/>
    <property type="evidence" value="ECO:0007669"/>
    <property type="project" value="TreeGrafter"/>
</dbReference>
<sequence length="82" mass="8733">MCLAIPAKVAALEEGNLATVDILGVTREISVDLTPQAQVGDYVLVHAGFAIEVVDEQFALETIELVKQFPELADLNEAPTPA</sequence>
<dbReference type="Pfam" id="PF01455">
    <property type="entry name" value="HupF_HypC"/>
    <property type="match status" value="1"/>
</dbReference>
<comment type="similarity">
    <text evidence="1">Belongs to the HupF/HypC family.</text>
</comment>
<name>A0A369P883_9ACTN</name>
<dbReference type="GeneID" id="62676779"/>
<dbReference type="PANTHER" id="PTHR35177:SF2">
    <property type="entry name" value="HYDROGENASE MATURATION FACTOR HYBG"/>
    <property type="match status" value="1"/>
</dbReference>
<dbReference type="EMBL" id="PPUT01000001">
    <property type="protein sequence ID" value="RDC47048.1"/>
    <property type="molecule type" value="Genomic_DNA"/>
</dbReference>
<comment type="caution">
    <text evidence="2">The sequence shown here is derived from an EMBL/GenBank/DDBJ whole genome shotgun (WGS) entry which is preliminary data.</text>
</comment>
<dbReference type="InterPro" id="IPR001109">
    <property type="entry name" value="Hydrogenase_HupF/HypC"/>
</dbReference>
<dbReference type="PRINTS" id="PR00445">
    <property type="entry name" value="HUPFHYPC"/>
</dbReference>
<evidence type="ECO:0000313" key="3">
    <source>
        <dbReference type="Proteomes" id="UP000253805"/>
    </source>
</evidence>
<dbReference type="InterPro" id="IPR019812">
    <property type="entry name" value="Hydgase_assmbl_chp_CS"/>
</dbReference>
<dbReference type="RefSeq" id="WP_022738267.1">
    <property type="nucleotide sequence ID" value="NZ_AP024470.1"/>
</dbReference>
<dbReference type="Proteomes" id="UP000253805">
    <property type="component" value="Unassembled WGS sequence"/>
</dbReference>